<dbReference type="EMBL" id="RYZH01000038">
    <property type="protein sequence ID" value="RUL85603.1"/>
    <property type="molecule type" value="Genomic_DNA"/>
</dbReference>
<reference evidence="2 3" key="1">
    <citation type="submission" date="2018-12" db="EMBL/GenBank/DDBJ databases">
        <authorList>
            <person name="Toschakov S.V."/>
        </authorList>
    </citation>
    <scope>NUCLEOTIDE SEQUENCE [LARGE SCALE GENOMIC DNA]</scope>
    <source>
        <strain evidence="2 3">GM2012</strain>
    </source>
</reference>
<evidence type="ECO:0000256" key="1">
    <source>
        <dbReference type="SAM" id="MobiDB-lite"/>
    </source>
</evidence>
<evidence type="ECO:0000313" key="3">
    <source>
        <dbReference type="Proteomes" id="UP000280296"/>
    </source>
</evidence>
<keyword evidence="3" id="KW-1185">Reference proteome</keyword>
<proteinExistence type="predicted"/>
<feature type="region of interest" description="Disordered" evidence="1">
    <location>
        <begin position="122"/>
        <end position="147"/>
    </location>
</feature>
<organism evidence="2 3">
    <name type="scientific">Tautonia sociabilis</name>
    <dbReference type="NCBI Taxonomy" id="2080755"/>
    <lineage>
        <taxon>Bacteria</taxon>
        <taxon>Pseudomonadati</taxon>
        <taxon>Planctomycetota</taxon>
        <taxon>Planctomycetia</taxon>
        <taxon>Isosphaerales</taxon>
        <taxon>Isosphaeraceae</taxon>
        <taxon>Tautonia</taxon>
    </lineage>
</organism>
<protein>
    <submittedName>
        <fullName evidence="2">Uncharacterized protein</fullName>
    </submittedName>
</protein>
<comment type="caution">
    <text evidence="2">The sequence shown here is derived from an EMBL/GenBank/DDBJ whole genome shotgun (WGS) entry which is preliminary data.</text>
</comment>
<dbReference type="RefSeq" id="WP_126726851.1">
    <property type="nucleotide sequence ID" value="NZ_RYZH01000038.1"/>
</dbReference>
<accession>A0A432MGB2</accession>
<dbReference type="AlphaFoldDB" id="A0A432MGB2"/>
<evidence type="ECO:0000313" key="2">
    <source>
        <dbReference type="EMBL" id="RUL85603.1"/>
    </source>
</evidence>
<dbReference type="Proteomes" id="UP000280296">
    <property type="component" value="Unassembled WGS sequence"/>
</dbReference>
<reference evidence="2 3" key="2">
    <citation type="submission" date="2019-01" db="EMBL/GenBank/DDBJ databases">
        <title>Tautonia sociabilis, a novel thermotolerant planctomycete of Isosphaeraceae family, isolated from a 4000 m deep subterranean habitat.</title>
        <authorList>
            <person name="Kovaleva O.L."/>
            <person name="Elcheninov A.G."/>
            <person name="Van Heerden E."/>
            <person name="Toshchakov S.V."/>
            <person name="Novikov A."/>
            <person name="Bonch-Osmolovskaya E.A."/>
            <person name="Kublanov I.V."/>
        </authorList>
    </citation>
    <scope>NUCLEOTIDE SEQUENCE [LARGE SCALE GENOMIC DNA]</scope>
    <source>
        <strain evidence="2 3">GM2012</strain>
    </source>
</reference>
<name>A0A432MGB2_9BACT</name>
<sequence>MSDSQDHRGQRKLLQQAIARIGLDAMPGRQLESTFKHEGNRHLFSELKHAEEDFILHAALRTDRFGNVTAGGRDAIPEGSMQRAEASMRAAVAAILMDDDEARRVVDAFVGLVRQSFRIADTDHRSQATADRSSALEVGSDRPPPLGAFRDRLASLFRKLRGEDNDGDEDEDEDTYEF</sequence>
<gene>
    <name evidence="2" type="ORF">TsocGM_17990</name>
</gene>